<proteinExistence type="predicted"/>
<keyword evidence="3" id="KW-1185">Reference proteome</keyword>
<feature type="signal peptide" evidence="1">
    <location>
        <begin position="1"/>
        <end position="24"/>
    </location>
</feature>
<keyword evidence="1" id="KW-0732">Signal</keyword>
<reference evidence="2" key="3">
    <citation type="submission" date="2022-06" db="UniProtKB">
        <authorList>
            <consortium name="EnsemblPlants"/>
        </authorList>
    </citation>
    <scope>IDENTIFICATION</scope>
</reference>
<protein>
    <submittedName>
        <fullName evidence="2">Uncharacterized protein</fullName>
    </submittedName>
</protein>
<dbReference type="EnsemblPlants" id="TuG1812G0200002400.01.T01">
    <property type="protein sequence ID" value="TuG1812G0200002400.01.T01"/>
    <property type="gene ID" value="TuG1812G0200002400.01"/>
</dbReference>
<sequence length="51" mass="5836">MSSIVQPCWLMVDVVVILLLGGRGCELSCCLVEKESHCLYWRNKLLRQPCL</sequence>
<evidence type="ECO:0000313" key="3">
    <source>
        <dbReference type="Proteomes" id="UP000015106"/>
    </source>
</evidence>
<feature type="chain" id="PRO_5035827214" evidence="1">
    <location>
        <begin position="25"/>
        <end position="51"/>
    </location>
</feature>
<accession>A0A8R7TG27</accession>
<dbReference type="AlphaFoldDB" id="A0A8R7TG27"/>
<name>A0A8R7TG27_TRIUA</name>
<organism evidence="2 3">
    <name type="scientific">Triticum urartu</name>
    <name type="common">Red wild einkorn</name>
    <name type="synonym">Crithodium urartu</name>
    <dbReference type="NCBI Taxonomy" id="4572"/>
    <lineage>
        <taxon>Eukaryota</taxon>
        <taxon>Viridiplantae</taxon>
        <taxon>Streptophyta</taxon>
        <taxon>Embryophyta</taxon>
        <taxon>Tracheophyta</taxon>
        <taxon>Spermatophyta</taxon>
        <taxon>Magnoliopsida</taxon>
        <taxon>Liliopsida</taxon>
        <taxon>Poales</taxon>
        <taxon>Poaceae</taxon>
        <taxon>BOP clade</taxon>
        <taxon>Pooideae</taxon>
        <taxon>Triticodae</taxon>
        <taxon>Triticeae</taxon>
        <taxon>Triticinae</taxon>
        <taxon>Triticum</taxon>
    </lineage>
</organism>
<dbReference type="Gramene" id="TuG1812G0200002400.01.T01">
    <property type="protein sequence ID" value="TuG1812G0200002400.01.T01"/>
    <property type="gene ID" value="TuG1812G0200002400.01"/>
</dbReference>
<evidence type="ECO:0000256" key="1">
    <source>
        <dbReference type="SAM" id="SignalP"/>
    </source>
</evidence>
<dbReference type="Proteomes" id="UP000015106">
    <property type="component" value="Chromosome 2"/>
</dbReference>
<evidence type="ECO:0000313" key="2">
    <source>
        <dbReference type="EnsemblPlants" id="TuG1812G0200002400.01.T01"/>
    </source>
</evidence>
<reference evidence="2" key="2">
    <citation type="submission" date="2018-03" db="EMBL/GenBank/DDBJ databases">
        <title>The Triticum urartu genome reveals the dynamic nature of wheat genome evolution.</title>
        <authorList>
            <person name="Ling H."/>
            <person name="Ma B."/>
            <person name="Shi X."/>
            <person name="Liu H."/>
            <person name="Dong L."/>
            <person name="Sun H."/>
            <person name="Cao Y."/>
            <person name="Gao Q."/>
            <person name="Zheng S."/>
            <person name="Li Y."/>
            <person name="Yu Y."/>
            <person name="Du H."/>
            <person name="Qi M."/>
            <person name="Li Y."/>
            <person name="Yu H."/>
            <person name="Cui Y."/>
            <person name="Wang N."/>
            <person name="Chen C."/>
            <person name="Wu H."/>
            <person name="Zhao Y."/>
            <person name="Zhang J."/>
            <person name="Li Y."/>
            <person name="Zhou W."/>
            <person name="Zhang B."/>
            <person name="Hu W."/>
            <person name="Eijk M."/>
            <person name="Tang J."/>
            <person name="Witsenboer H."/>
            <person name="Zhao S."/>
            <person name="Li Z."/>
            <person name="Zhang A."/>
            <person name="Wang D."/>
            <person name="Liang C."/>
        </authorList>
    </citation>
    <scope>NUCLEOTIDE SEQUENCE [LARGE SCALE GENOMIC DNA]</scope>
    <source>
        <strain evidence="2">cv. G1812</strain>
    </source>
</reference>
<reference evidence="3" key="1">
    <citation type="journal article" date="2013" name="Nature">
        <title>Draft genome of the wheat A-genome progenitor Triticum urartu.</title>
        <authorList>
            <person name="Ling H.Q."/>
            <person name="Zhao S."/>
            <person name="Liu D."/>
            <person name="Wang J."/>
            <person name="Sun H."/>
            <person name="Zhang C."/>
            <person name="Fan H."/>
            <person name="Li D."/>
            <person name="Dong L."/>
            <person name="Tao Y."/>
            <person name="Gao C."/>
            <person name="Wu H."/>
            <person name="Li Y."/>
            <person name="Cui Y."/>
            <person name="Guo X."/>
            <person name="Zheng S."/>
            <person name="Wang B."/>
            <person name="Yu K."/>
            <person name="Liang Q."/>
            <person name="Yang W."/>
            <person name="Lou X."/>
            <person name="Chen J."/>
            <person name="Feng M."/>
            <person name="Jian J."/>
            <person name="Zhang X."/>
            <person name="Luo G."/>
            <person name="Jiang Y."/>
            <person name="Liu J."/>
            <person name="Wang Z."/>
            <person name="Sha Y."/>
            <person name="Zhang B."/>
            <person name="Wu H."/>
            <person name="Tang D."/>
            <person name="Shen Q."/>
            <person name="Xue P."/>
            <person name="Zou S."/>
            <person name="Wang X."/>
            <person name="Liu X."/>
            <person name="Wang F."/>
            <person name="Yang Y."/>
            <person name="An X."/>
            <person name="Dong Z."/>
            <person name="Zhang K."/>
            <person name="Zhang X."/>
            <person name="Luo M.C."/>
            <person name="Dvorak J."/>
            <person name="Tong Y."/>
            <person name="Wang J."/>
            <person name="Yang H."/>
            <person name="Li Z."/>
            <person name="Wang D."/>
            <person name="Zhang A."/>
            <person name="Wang J."/>
        </authorList>
    </citation>
    <scope>NUCLEOTIDE SEQUENCE</scope>
    <source>
        <strain evidence="3">cv. G1812</strain>
    </source>
</reference>